<name>A0A382ZIN0_9ZZZZ</name>
<feature type="region of interest" description="Disordered" evidence="1">
    <location>
        <begin position="1"/>
        <end position="32"/>
    </location>
</feature>
<dbReference type="AlphaFoldDB" id="A0A382ZIN0"/>
<gene>
    <name evidence="2" type="ORF">METZ01_LOCUS448261</name>
</gene>
<feature type="non-terminal residue" evidence="2">
    <location>
        <position position="32"/>
    </location>
</feature>
<evidence type="ECO:0000313" key="2">
    <source>
        <dbReference type="EMBL" id="SVD95407.1"/>
    </source>
</evidence>
<reference evidence="2" key="1">
    <citation type="submission" date="2018-05" db="EMBL/GenBank/DDBJ databases">
        <authorList>
            <person name="Lanie J.A."/>
            <person name="Ng W.-L."/>
            <person name="Kazmierczak K.M."/>
            <person name="Andrzejewski T.M."/>
            <person name="Davidsen T.M."/>
            <person name="Wayne K.J."/>
            <person name="Tettelin H."/>
            <person name="Glass J.I."/>
            <person name="Rusch D."/>
            <person name="Podicherti R."/>
            <person name="Tsui H.-C.T."/>
            <person name="Winkler M.E."/>
        </authorList>
    </citation>
    <scope>NUCLEOTIDE SEQUENCE</scope>
</reference>
<dbReference type="EMBL" id="UINC01184271">
    <property type="protein sequence ID" value="SVD95407.1"/>
    <property type="molecule type" value="Genomic_DNA"/>
</dbReference>
<evidence type="ECO:0000256" key="1">
    <source>
        <dbReference type="SAM" id="MobiDB-lite"/>
    </source>
</evidence>
<sequence length="32" mass="3358">MTDNSSVLGELRRPTFPGPAGNGSEELLEILG</sequence>
<accession>A0A382ZIN0</accession>
<organism evidence="2">
    <name type="scientific">marine metagenome</name>
    <dbReference type="NCBI Taxonomy" id="408172"/>
    <lineage>
        <taxon>unclassified sequences</taxon>
        <taxon>metagenomes</taxon>
        <taxon>ecological metagenomes</taxon>
    </lineage>
</organism>
<proteinExistence type="predicted"/>
<protein>
    <submittedName>
        <fullName evidence="2">Uncharacterized protein</fullName>
    </submittedName>
</protein>